<protein>
    <submittedName>
        <fullName evidence="1">3453_t:CDS:1</fullName>
    </submittedName>
</protein>
<name>A0A9N8WKD3_9GLOM</name>
<comment type="caution">
    <text evidence="1">The sequence shown here is derived from an EMBL/GenBank/DDBJ whole genome shotgun (WGS) entry which is preliminary data.</text>
</comment>
<keyword evidence="2" id="KW-1185">Reference proteome</keyword>
<dbReference type="EMBL" id="CAJVPK010000283">
    <property type="protein sequence ID" value="CAG8488423.1"/>
    <property type="molecule type" value="Genomic_DNA"/>
</dbReference>
<organism evidence="1 2">
    <name type="scientific">Diversispora eburnea</name>
    <dbReference type="NCBI Taxonomy" id="1213867"/>
    <lineage>
        <taxon>Eukaryota</taxon>
        <taxon>Fungi</taxon>
        <taxon>Fungi incertae sedis</taxon>
        <taxon>Mucoromycota</taxon>
        <taxon>Glomeromycotina</taxon>
        <taxon>Glomeromycetes</taxon>
        <taxon>Diversisporales</taxon>
        <taxon>Diversisporaceae</taxon>
        <taxon>Diversispora</taxon>
    </lineage>
</organism>
<dbReference type="OrthoDB" id="2443927at2759"/>
<dbReference type="Proteomes" id="UP000789706">
    <property type="component" value="Unassembled WGS sequence"/>
</dbReference>
<reference evidence="1" key="1">
    <citation type="submission" date="2021-06" db="EMBL/GenBank/DDBJ databases">
        <authorList>
            <person name="Kallberg Y."/>
            <person name="Tangrot J."/>
            <person name="Rosling A."/>
        </authorList>
    </citation>
    <scope>NUCLEOTIDE SEQUENCE</scope>
    <source>
        <strain evidence="1">AZ414A</strain>
    </source>
</reference>
<gene>
    <name evidence="1" type="ORF">DEBURN_LOCUS4041</name>
</gene>
<proteinExistence type="predicted"/>
<evidence type="ECO:0000313" key="2">
    <source>
        <dbReference type="Proteomes" id="UP000789706"/>
    </source>
</evidence>
<dbReference type="AlphaFoldDB" id="A0A9N8WKD3"/>
<accession>A0A9N8WKD3</accession>
<sequence>MVPTALPLKVQGKCDEFVSTFIENCAFDLSQKLLHDGIWKETNTELSYVAKRILNTLQK</sequence>
<evidence type="ECO:0000313" key="1">
    <source>
        <dbReference type="EMBL" id="CAG8488423.1"/>
    </source>
</evidence>